<dbReference type="GO" id="GO:0003743">
    <property type="term" value="F:translation initiation factor activity"/>
    <property type="evidence" value="ECO:0007669"/>
    <property type="project" value="UniProtKB-KW"/>
</dbReference>
<dbReference type="Pfam" id="PF18005">
    <property type="entry name" value="eIF3m_C_helix"/>
    <property type="match status" value="1"/>
</dbReference>
<dbReference type="InterPro" id="IPR000717">
    <property type="entry name" value="PCI_dom"/>
</dbReference>
<sequence>TRLPASFGQIAELSAILVQLKGESDAVAAKALEVRMKPLLKGKDIEEVHSVLVEEAATLLVAADKDLEGTFNLVLTVLRTASEEKIDAFTTCILETIEKSEIERTAAKLKILSNLFNALAPTSALRARVFQSLVLVAEQTGAISAIVPQLPHLDAWMAEWSLETEKRCELYLQISKALGAGGFTEQAFALRRKYLSMLPESAYGAAKESIVAIIADAIQTPSFYAFEELASFPSVKYLSKEPAGQLLTILVDSSVSEYRDFIGANDSAIKALGLAEEEVLRKMRTLALASIGAERLGVAIPYADIAKALEVETDEVEIWVIDAIRAGLVEARLDQLKETATISRSTYRVFGQREWQLLGSRLHAWRDSLSSVLSTVANARAGNTASNPTA</sequence>
<evidence type="ECO:0000313" key="6">
    <source>
        <dbReference type="EMBL" id="RKP07316.1"/>
    </source>
</evidence>
<dbReference type="InterPro" id="IPR045237">
    <property type="entry name" value="COPS7/eIF3m"/>
</dbReference>
<evidence type="ECO:0000259" key="5">
    <source>
        <dbReference type="PROSITE" id="PS50250"/>
    </source>
</evidence>
<accession>A0A4P9XN25</accession>
<dbReference type="PANTHER" id="PTHR15350">
    <property type="entry name" value="COP9 SIGNALOSOME COMPLEX SUBUNIT 7/DENDRITIC CELL PROTEIN GA17"/>
    <property type="match status" value="1"/>
</dbReference>
<gene>
    <name evidence="6" type="ORF">THASP1DRAFT_17226</name>
</gene>
<evidence type="ECO:0000256" key="1">
    <source>
        <dbReference type="ARBA" id="ARBA00008482"/>
    </source>
</evidence>
<keyword evidence="4" id="KW-0648">Protein biosynthesis</keyword>
<dbReference type="AlphaFoldDB" id="A0A4P9XN25"/>
<reference evidence="7" key="1">
    <citation type="journal article" date="2018" name="Nat. Microbiol.">
        <title>Leveraging single-cell genomics to expand the fungal tree of life.</title>
        <authorList>
            <person name="Ahrendt S.R."/>
            <person name="Quandt C.A."/>
            <person name="Ciobanu D."/>
            <person name="Clum A."/>
            <person name="Salamov A."/>
            <person name="Andreopoulos B."/>
            <person name="Cheng J.F."/>
            <person name="Woyke T."/>
            <person name="Pelin A."/>
            <person name="Henrissat B."/>
            <person name="Reynolds N.K."/>
            <person name="Benny G.L."/>
            <person name="Smith M.E."/>
            <person name="James T.Y."/>
            <person name="Grigoriev I.V."/>
        </authorList>
    </citation>
    <scope>NUCLEOTIDE SEQUENCE [LARGE SCALE GENOMIC DNA]</scope>
    <source>
        <strain evidence="7">RSA 1356</strain>
    </source>
</reference>
<dbReference type="GO" id="GO:0005852">
    <property type="term" value="C:eukaryotic translation initiation factor 3 complex"/>
    <property type="evidence" value="ECO:0007669"/>
    <property type="project" value="InterPro"/>
</dbReference>
<organism evidence="6 7">
    <name type="scientific">Thamnocephalis sphaerospora</name>
    <dbReference type="NCBI Taxonomy" id="78915"/>
    <lineage>
        <taxon>Eukaryota</taxon>
        <taxon>Fungi</taxon>
        <taxon>Fungi incertae sedis</taxon>
        <taxon>Zoopagomycota</taxon>
        <taxon>Zoopagomycotina</taxon>
        <taxon>Zoopagomycetes</taxon>
        <taxon>Zoopagales</taxon>
        <taxon>Sigmoideomycetaceae</taxon>
        <taxon>Thamnocephalis</taxon>
    </lineage>
</organism>
<proteinExistence type="inferred from homology"/>
<dbReference type="PANTHER" id="PTHR15350:SF2">
    <property type="entry name" value="EUKARYOTIC TRANSLATION INITIATION FACTOR 3 SUBUNIT M"/>
    <property type="match status" value="1"/>
</dbReference>
<evidence type="ECO:0000256" key="4">
    <source>
        <dbReference type="ARBA" id="ARBA00022917"/>
    </source>
</evidence>
<dbReference type="GO" id="GO:0002183">
    <property type="term" value="P:cytoplasmic translational initiation"/>
    <property type="evidence" value="ECO:0007669"/>
    <property type="project" value="TreeGrafter"/>
</dbReference>
<dbReference type="Proteomes" id="UP000271241">
    <property type="component" value="Unassembled WGS sequence"/>
</dbReference>
<keyword evidence="7" id="KW-1185">Reference proteome</keyword>
<dbReference type="HAMAP" id="MF_03012">
    <property type="entry name" value="eIF3m"/>
    <property type="match status" value="1"/>
</dbReference>
<dbReference type="InterPro" id="IPR027528">
    <property type="entry name" value="eIF3m"/>
</dbReference>
<evidence type="ECO:0000256" key="3">
    <source>
        <dbReference type="ARBA" id="ARBA00022540"/>
    </source>
</evidence>
<evidence type="ECO:0000256" key="2">
    <source>
        <dbReference type="ARBA" id="ARBA00022490"/>
    </source>
</evidence>
<feature type="non-terminal residue" evidence="6">
    <location>
        <position position="1"/>
    </location>
</feature>
<dbReference type="InterPro" id="IPR040750">
    <property type="entry name" value="eIF3m_C_helix"/>
</dbReference>
<dbReference type="SMART" id="SM00088">
    <property type="entry name" value="PINT"/>
    <property type="match status" value="1"/>
</dbReference>
<dbReference type="OrthoDB" id="10267031at2759"/>
<dbReference type="EMBL" id="KZ992736">
    <property type="protein sequence ID" value="RKP07316.1"/>
    <property type="molecule type" value="Genomic_DNA"/>
</dbReference>
<keyword evidence="3" id="KW-0396">Initiation factor</keyword>
<dbReference type="PROSITE" id="PS50250">
    <property type="entry name" value="PCI"/>
    <property type="match status" value="1"/>
</dbReference>
<protein>
    <recommendedName>
        <fullName evidence="5">PCI domain-containing protein</fullName>
    </recommendedName>
</protein>
<dbReference type="Pfam" id="PF01399">
    <property type="entry name" value="PCI"/>
    <property type="match status" value="1"/>
</dbReference>
<keyword evidence="2" id="KW-0963">Cytoplasm</keyword>
<evidence type="ECO:0000313" key="7">
    <source>
        <dbReference type="Proteomes" id="UP000271241"/>
    </source>
</evidence>
<feature type="domain" description="PCI" evidence="5">
    <location>
        <begin position="183"/>
        <end position="347"/>
    </location>
</feature>
<dbReference type="STRING" id="78915.A0A4P9XN25"/>
<comment type="similarity">
    <text evidence="1">Belongs to the CSN7/EIF3M family. CSN7 subfamily.</text>
</comment>
<name>A0A4P9XN25_9FUNG</name>